<feature type="transmembrane region" description="Helical" evidence="2">
    <location>
        <begin position="26"/>
        <end position="46"/>
    </location>
</feature>
<dbReference type="InterPro" id="IPR016047">
    <property type="entry name" value="M23ase_b-sheet_dom"/>
</dbReference>
<keyword evidence="2" id="KW-0472">Membrane</keyword>
<sequence>MLFRKYQIVVFKEDEGISKKFQLRGWAFLCLFFILAGLAASSGYLWQKTLCLNNTEQRLASAEQQNQQQQTQMLALSSKLKRLQDGLSRIRDFDSRLRVMVNLDQNKKVSDASLGGPAPAFEDNYLPMHKQELLARKMHGFLNQLNTEVRLEEVRQQQLMQAIRKNKDLWAATPSIWPTQGWISSPFGARTSPFTTAREFHKGIDISAPIGTPIYATARGTVTLARREGGYGLCLMVDHGAGIKTRYAHMHSFVVKRGQKVSRGELIGYVGSTGRSTGPHLHYEVRLNGVPVNPMRYVLN</sequence>
<dbReference type="STRING" id="1121442.SAMN02745702_01773"/>
<dbReference type="OrthoDB" id="9815245at2"/>
<dbReference type="PANTHER" id="PTHR21666">
    <property type="entry name" value="PEPTIDASE-RELATED"/>
    <property type="match status" value="1"/>
</dbReference>
<evidence type="ECO:0000259" key="3">
    <source>
        <dbReference type="Pfam" id="PF01551"/>
    </source>
</evidence>
<gene>
    <name evidence="4" type="ORF">SAMN02745702_01773</name>
</gene>
<keyword evidence="4" id="KW-0378">Hydrolase</keyword>
<dbReference type="GO" id="GO:0004222">
    <property type="term" value="F:metalloendopeptidase activity"/>
    <property type="evidence" value="ECO:0007669"/>
    <property type="project" value="TreeGrafter"/>
</dbReference>
<dbReference type="CDD" id="cd12797">
    <property type="entry name" value="M23_peptidase"/>
    <property type="match status" value="1"/>
</dbReference>
<dbReference type="RefSeq" id="WP_078685058.1">
    <property type="nucleotide sequence ID" value="NZ_FUYA01000005.1"/>
</dbReference>
<proteinExistence type="predicted"/>
<feature type="coiled-coil region" evidence="1">
    <location>
        <begin position="52"/>
        <end position="79"/>
    </location>
</feature>
<dbReference type="AlphaFoldDB" id="A0A1T4W6S7"/>
<accession>A0A1T4W6S7</accession>
<protein>
    <submittedName>
        <fullName evidence="4">Murein DD-endopeptidase MepM and murein hydrolase activator NlpD, contain LysM domain</fullName>
    </submittedName>
</protein>
<dbReference type="Pfam" id="PF01551">
    <property type="entry name" value="Peptidase_M23"/>
    <property type="match status" value="1"/>
</dbReference>
<dbReference type="InterPro" id="IPR050570">
    <property type="entry name" value="Cell_wall_metabolism_enzyme"/>
</dbReference>
<dbReference type="SUPFAM" id="SSF51261">
    <property type="entry name" value="Duplicated hybrid motif"/>
    <property type="match status" value="1"/>
</dbReference>
<dbReference type="EMBL" id="FUYA01000005">
    <property type="protein sequence ID" value="SKA73034.1"/>
    <property type="molecule type" value="Genomic_DNA"/>
</dbReference>
<dbReference type="Gene3D" id="2.70.70.10">
    <property type="entry name" value="Glucose Permease (Domain IIA)"/>
    <property type="match status" value="1"/>
</dbReference>
<feature type="domain" description="M23ase beta-sheet core" evidence="3">
    <location>
        <begin position="200"/>
        <end position="294"/>
    </location>
</feature>
<evidence type="ECO:0000256" key="1">
    <source>
        <dbReference type="SAM" id="Coils"/>
    </source>
</evidence>
<keyword evidence="5" id="KW-1185">Reference proteome</keyword>
<evidence type="ECO:0000313" key="5">
    <source>
        <dbReference type="Proteomes" id="UP000189733"/>
    </source>
</evidence>
<keyword evidence="1" id="KW-0175">Coiled coil</keyword>
<dbReference type="InterPro" id="IPR011055">
    <property type="entry name" value="Dup_hybrid_motif"/>
</dbReference>
<name>A0A1T4W6S7_9BACT</name>
<keyword evidence="2" id="KW-1133">Transmembrane helix</keyword>
<dbReference type="Proteomes" id="UP000189733">
    <property type="component" value="Unassembled WGS sequence"/>
</dbReference>
<organism evidence="4 5">
    <name type="scientific">Desulfobaculum bizertense DSM 18034</name>
    <dbReference type="NCBI Taxonomy" id="1121442"/>
    <lineage>
        <taxon>Bacteria</taxon>
        <taxon>Pseudomonadati</taxon>
        <taxon>Thermodesulfobacteriota</taxon>
        <taxon>Desulfovibrionia</taxon>
        <taxon>Desulfovibrionales</taxon>
        <taxon>Desulfovibrionaceae</taxon>
        <taxon>Desulfobaculum</taxon>
    </lineage>
</organism>
<evidence type="ECO:0000313" key="4">
    <source>
        <dbReference type="EMBL" id="SKA73034.1"/>
    </source>
</evidence>
<reference evidence="4 5" key="1">
    <citation type="submission" date="2017-02" db="EMBL/GenBank/DDBJ databases">
        <authorList>
            <person name="Peterson S.W."/>
        </authorList>
    </citation>
    <scope>NUCLEOTIDE SEQUENCE [LARGE SCALE GENOMIC DNA]</scope>
    <source>
        <strain evidence="4 5">DSM 18034</strain>
    </source>
</reference>
<dbReference type="FunFam" id="2.70.70.10:FF:000006">
    <property type="entry name" value="M23 family peptidase"/>
    <property type="match status" value="1"/>
</dbReference>
<evidence type="ECO:0000256" key="2">
    <source>
        <dbReference type="SAM" id="Phobius"/>
    </source>
</evidence>
<dbReference type="PANTHER" id="PTHR21666:SF270">
    <property type="entry name" value="MUREIN HYDROLASE ACTIVATOR ENVC"/>
    <property type="match status" value="1"/>
</dbReference>
<keyword evidence="2" id="KW-0812">Transmembrane</keyword>